<sequence length="503" mass="52420">MDAFLSALSMLTSMDALLAVVAGTLVGIIIGALPGLGSLLAITMALPLTFVLGQGASIALLLGIYCGSIYGGSLSAILINTPGTPQSAATVLDGFPMARRGDAGLALGWSTTASAFGGILATIILAVASPLLAKIGIRFGPVEYFALGLFALTCIVTVSRDNLVKGLLAGLLGLFVAVVGQDPVTGYLRYDFGVFDLSAGIGLVPFLVGLFALSEVFWRAAEKKEEIGPVIRSAFQLPTLLDLRQRASVLIKSSLIGTWIGTLPGVGAASASMVSYAEAKRSSPNKDKFGTGEPDGLIASEAANNAVSSGAMVPTLSLGVPGDPITAVMLGALVLQGVTPGPRLFLENQSLVLFIFMMLFVANICMFLGGMLMSPLFSRILRLPEPLLMACVVVLVATGTYSINANPFDLLVVLIAGIAGFLLRYNGFPLAPMVIGFVLSPMIEQSLRQGLILNQGNFVAFAASPIAAVLFALTALFLLWPVIRLIQRRVLQGRKSQPSTNSN</sequence>
<feature type="transmembrane region" description="Helical" evidence="1">
    <location>
        <begin position="105"/>
        <end position="129"/>
    </location>
</feature>
<comment type="caution">
    <text evidence="3">The sequence shown here is derived from an EMBL/GenBank/DDBJ whole genome shotgun (WGS) entry which is preliminary data.</text>
</comment>
<dbReference type="AlphaFoldDB" id="A0A9Q3W189"/>
<keyword evidence="1" id="KW-1133">Transmembrane helix</keyword>
<feature type="transmembrane region" description="Helical" evidence="1">
    <location>
        <begin position="163"/>
        <end position="180"/>
    </location>
</feature>
<proteinExistence type="predicted"/>
<protein>
    <submittedName>
        <fullName evidence="3">Tripartite tricarboxylate transporter permease</fullName>
    </submittedName>
</protein>
<gene>
    <name evidence="3" type="ORF">LZG35_09095</name>
</gene>
<dbReference type="RefSeq" id="WP_233925762.1">
    <property type="nucleotide sequence ID" value="NZ_JAJVKT010000009.1"/>
</dbReference>
<accession>A0A9Q3W189</accession>
<feature type="transmembrane region" description="Helical" evidence="1">
    <location>
        <begin position="386"/>
        <end position="403"/>
    </location>
</feature>
<evidence type="ECO:0000256" key="1">
    <source>
        <dbReference type="SAM" id="Phobius"/>
    </source>
</evidence>
<keyword evidence="4" id="KW-1185">Reference proteome</keyword>
<name>A0A9Q3W189_9GAMM</name>
<dbReference type="InterPro" id="IPR002823">
    <property type="entry name" value="DUF112_TM"/>
</dbReference>
<evidence type="ECO:0000259" key="2">
    <source>
        <dbReference type="Pfam" id="PF01970"/>
    </source>
</evidence>
<dbReference type="Pfam" id="PF01970">
    <property type="entry name" value="TctA"/>
    <property type="match status" value="1"/>
</dbReference>
<dbReference type="Proteomes" id="UP001107961">
    <property type="component" value="Unassembled WGS sequence"/>
</dbReference>
<dbReference type="PANTHER" id="PTHR35342">
    <property type="entry name" value="TRICARBOXYLIC TRANSPORT PROTEIN"/>
    <property type="match status" value="1"/>
</dbReference>
<feature type="transmembrane region" description="Helical" evidence="1">
    <location>
        <begin position="351"/>
        <end position="374"/>
    </location>
</feature>
<keyword evidence="1" id="KW-0472">Membrane</keyword>
<evidence type="ECO:0000313" key="4">
    <source>
        <dbReference type="Proteomes" id="UP001107961"/>
    </source>
</evidence>
<feature type="transmembrane region" description="Helical" evidence="1">
    <location>
        <begin position="135"/>
        <end position="156"/>
    </location>
</feature>
<feature type="transmembrane region" description="Helical" evidence="1">
    <location>
        <begin position="410"/>
        <end position="438"/>
    </location>
</feature>
<dbReference type="PANTHER" id="PTHR35342:SF5">
    <property type="entry name" value="TRICARBOXYLIC TRANSPORT PROTEIN"/>
    <property type="match status" value="1"/>
</dbReference>
<dbReference type="EMBL" id="JAJVKT010000009">
    <property type="protein sequence ID" value="MCE7508790.1"/>
    <property type="molecule type" value="Genomic_DNA"/>
</dbReference>
<reference evidence="3" key="1">
    <citation type="submission" date="2022-01" db="EMBL/GenBank/DDBJ databases">
        <authorList>
            <person name="Karlyshev A.V."/>
            <person name="Jaspars M."/>
        </authorList>
    </citation>
    <scope>NUCLEOTIDE SEQUENCE</scope>
    <source>
        <strain evidence="3">AGSA3-2</strain>
    </source>
</reference>
<feature type="transmembrane region" description="Helical" evidence="1">
    <location>
        <begin position="192"/>
        <end position="213"/>
    </location>
</feature>
<feature type="transmembrane region" description="Helical" evidence="1">
    <location>
        <begin position="458"/>
        <end position="480"/>
    </location>
</feature>
<organism evidence="3 4">
    <name type="scientific">Alloalcanivorax xenomutans</name>
    <dbReference type="NCBI Taxonomy" id="1094342"/>
    <lineage>
        <taxon>Bacteria</taxon>
        <taxon>Pseudomonadati</taxon>
        <taxon>Pseudomonadota</taxon>
        <taxon>Gammaproteobacteria</taxon>
        <taxon>Oceanospirillales</taxon>
        <taxon>Alcanivoracaceae</taxon>
        <taxon>Alloalcanivorax</taxon>
    </lineage>
</organism>
<feature type="transmembrane region" description="Helical" evidence="1">
    <location>
        <begin position="12"/>
        <end position="33"/>
    </location>
</feature>
<feature type="domain" description="DUF112" evidence="2">
    <location>
        <begin position="17"/>
        <end position="435"/>
    </location>
</feature>
<evidence type="ECO:0000313" key="3">
    <source>
        <dbReference type="EMBL" id="MCE7508790.1"/>
    </source>
</evidence>
<keyword evidence="1" id="KW-0812">Transmembrane</keyword>